<protein>
    <submittedName>
        <fullName evidence="1">Uncharacterized protein</fullName>
    </submittedName>
</protein>
<dbReference type="Proteomes" id="UP001333110">
    <property type="component" value="Unassembled WGS sequence"/>
</dbReference>
<evidence type="ECO:0000313" key="2">
    <source>
        <dbReference type="Proteomes" id="UP001333110"/>
    </source>
</evidence>
<dbReference type="AlphaFoldDB" id="A0AAN7S4J6"/>
<organism evidence="1 2">
    <name type="scientific">Mycteria americana</name>
    <name type="common">Wood stork</name>
    <dbReference type="NCBI Taxonomy" id="33587"/>
    <lineage>
        <taxon>Eukaryota</taxon>
        <taxon>Metazoa</taxon>
        <taxon>Chordata</taxon>
        <taxon>Craniata</taxon>
        <taxon>Vertebrata</taxon>
        <taxon>Euteleostomi</taxon>
        <taxon>Archelosauria</taxon>
        <taxon>Archosauria</taxon>
        <taxon>Dinosauria</taxon>
        <taxon>Saurischia</taxon>
        <taxon>Theropoda</taxon>
        <taxon>Coelurosauria</taxon>
        <taxon>Aves</taxon>
        <taxon>Neognathae</taxon>
        <taxon>Neoaves</taxon>
        <taxon>Aequornithes</taxon>
        <taxon>Ciconiiformes</taxon>
        <taxon>Ciconiidae</taxon>
        <taxon>Mycteria</taxon>
    </lineage>
</organism>
<comment type="caution">
    <text evidence="1">The sequence shown here is derived from an EMBL/GenBank/DDBJ whole genome shotgun (WGS) entry which is preliminary data.</text>
</comment>
<sequence length="225" mass="26002">MGKFEEEFALRRKGSGDLINAYTYLMEGYKENGAIPLPVVSGEGMSSNGHKLKYRIVHFNTRKSFFTVRLVGHWRRSSREVVESPFLLLWGHQHKKDMDLIEQVQRTATKMIRGLEHLPYEDRLRGLGLFSLEKRSLWGDFIVAFQYLKGAYRKDGEGLFIKECSDRTSSNGFKLKAGRFRLDSKKKFFTVRVVRHWSRLPREVVDAPSLEVFKARLGGALSNLV</sequence>
<gene>
    <name evidence="1" type="ORF">QYF61_019097</name>
</gene>
<proteinExistence type="predicted"/>
<keyword evidence="2" id="KW-1185">Reference proteome</keyword>
<dbReference type="EMBL" id="JAUNZN010000001">
    <property type="protein sequence ID" value="KAK4831784.1"/>
    <property type="molecule type" value="Genomic_DNA"/>
</dbReference>
<evidence type="ECO:0000313" key="1">
    <source>
        <dbReference type="EMBL" id="KAK4831784.1"/>
    </source>
</evidence>
<accession>A0AAN7S4J6</accession>
<reference evidence="1 2" key="1">
    <citation type="journal article" date="2023" name="J. Hered.">
        <title>Chromosome-level genome of the wood stork (Mycteria americana) provides insight into avian chromosome evolution.</title>
        <authorList>
            <person name="Flamio R. Jr."/>
            <person name="Ramstad K.M."/>
        </authorList>
    </citation>
    <scope>NUCLEOTIDE SEQUENCE [LARGE SCALE GENOMIC DNA]</scope>
    <source>
        <strain evidence="1">JAX WOST 10</strain>
    </source>
</reference>
<name>A0AAN7S4J6_MYCAM</name>